<organism evidence="1 2">
    <name type="scientific">Nocardiopsis sinuspersici</name>
    <dbReference type="NCBI Taxonomy" id="501010"/>
    <lineage>
        <taxon>Bacteria</taxon>
        <taxon>Bacillati</taxon>
        <taxon>Actinomycetota</taxon>
        <taxon>Actinomycetes</taxon>
        <taxon>Streptosporangiales</taxon>
        <taxon>Nocardiopsidaceae</taxon>
        <taxon>Nocardiopsis</taxon>
    </lineage>
</organism>
<dbReference type="Proteomes" id="UP000584931">
    <property type="component" value="Unassembled WGS sequence"/>
</dbReference>
<sequence length="34" mass="3700">MRDAVAGIDPDDREAIAALAEECQRELRELKGTG</sequence>
<gene>
    <name evidence="1" type="ORF">HNR06_002611</name>
</gene>
<reference evidence="1 2" key="1">
    <citation type="submission" date="2020-07" db="EMBL/GenBank/DDBJ databases">
        <title>Sequencing the genomes of 1000 actinobacteria strains.</title>
        <authorList>
            <person name="Klenk H.-P."/>
        </authorList>
    </citation>
    <scope>NUCLEOTIDE SEQUENCE [LARGE SCALE GENOMIC DNA]</scope>
    <source>
        <strain evidence="1 2">DSM 45278</strain>
    </source>
</reference>
<protein>
    <submittedName>
        <fullName evidence="1">Uncharacterized protein</fullName>
    </submittedName>
</protein>
<name>A0A7Y9XDV6_9ACTN</name>
<dbReference type="EMBL" id="JACCHL010000001">
    <property type="protein sequence ID" value="NYH53022.1"/>
    <property type="molecule type" value="Genomic_DNA"/>
</dbReference>
<evidence type="ECO:0000313" key="2">
    <source>
        <dbReference type="Proteomes" id="UP000584931"/>
    </source>
</evidence>
<comment type="caution">
    <text evidence="1">The sequence shown here is derived from an EMBL/GenBank/DDBJ whole genome shotgun (WGS) entry which is preliminary data.</text>
</comment>
<evidence type="ECO:0000313" key="1">
    <source>
        <dbReference type="EMBL" id="NYH53022.1"/>
    </source>
</evidence>
<accession>A0A7Y9XDV6</accession>
<dbReference type="AlphaFoldDB" id="A0A7Y9XDV6"/>
<proteinExistence type="predicted"/>